<protein>
    <submittedName>
        <fullName evidence="5">RND transporter</fullName>
    </submittedName>
</protein>
<dbReference type="Pfam" id="PF25967">
    <property type="entry name" value="RND-MFP_C"/>
    <property type="match status" value="1"/>
</dbReference>
<proteinExistence type="inferred from homology"/>
<feature type="domain" description="Multidrug resistance protein MdtA-like C-terminal permuted SH3" evidence="4">
    <location>
        <begin position="289"/>
        <end position="343"/>
    </location>
</feature>
<dbReference type="Gene3D" id="1.10.287.470">
    <property type="entry name" value="Helix hairpin bin"/>
    <property type="match status" value="1"/>
</dbReference>
<dbReference type="Gene3D" id="2.40.30.170">
    <property type="match status" value="1"/>
</dbReference>
<dbReference type="Gene3D" id="2.40.420.20">
    <property type="match status" value="1"/>
</dbReference>
<dbReference type="Pfam" id="PF25954">
    <property type="entry name" value="Beta-barrel_RND_2"/>
    <property type="match status" value="1"/>
</dbReference>
<evidence type="ECO:0000256" key="1">
    <source>
        <dbReference type="ARBA" id="ARBA00009477"/>
    </source>
</evidence>
<dbReference type="PANTHER" id="PTHR30469">
    <property type="entry name" value="MULTIDRUG RESISTANCE PROTEIN MDTA"/>
    <property type="match status" value="1"/>
</dbReference>
<dbReference type="InterPro" id="IPR058792">
    <property type="entry name" value="Beta-barrel_RND_2"/>
</dbReference>
<dbReference type="NCBIfam" id="TIGR01730">
    <property type="entry name" value="RND_mfp"/>
    <property type="match status" value="1"/>
</dbReference>
<comment type="similarity">
    <text evidence="1">Belongs to the membrane fusion protein (MFP) (TC 8.A.1) family.</text>
</comment>
<evidence type="ECO:0000259" key="3">
    <source>
        <dbReference type="Pfam" id="PF25954"/>
    </source>
</evidence>
<dbReference type="EMBL" id="JYHV01000016">
    <property type="protein sequence ID" value="KJH82185.1"/>
    <property type="molecule type" value="Genomic_DNA"/>
</dbReference>
<sequence length="385" mass="40834">MVTVVVTTIAMTMGAIAAWDRRDAIQEDEPVARPALTVAVTSLETTTLPNQIPANGNIQPWQEASIGTEADGLRLAEVRVNVGDLVTRNQLLATFASDTVTAELAQSSAATAEAQAALAEAEANAQRARELQNSGALSAQQINQYVTAERTARARLKAAEATEQTQRLRLAQTQVLAPDDGIISARSATVGAVLPAGQELFRLIRGRRLEWRAEVAAADLATLRPGQPAQVRLSNGEVVEGRLRMVAPVIDTQTRNGLVYVDLPPDSPARAGMFARGEFVVGTDQVRTLPQSAVLLRDGFSYVLRVGPDSTVAKVKVTVGRRVKDRVEITAGLDTDGQVVLTGGGFLGDGDLVRVVEEQPALSQGDQVSSGAAKPVSLYMKGDAR</sequence>
<evidence type="ECO:0000313" key="5">
    <source>
        <dbReference type="EMBL" id="KJH82185.1"/>
    </source>
</evidence>
<dbReference type="InterPro" id="IPR058627">
    <property type="entry name" value="MdtA-like_C"/>
</dbReference>
<dbReference type="InterPro" id="IPR006143">
    <property type="entry name" value="RND_pump_MFP"/>
</dbReference>
<feature type="coiled-coil region" evidence="2">
    <location>
        <begin position="102"/>
        <end position="131"/>
    </location>
</feature>
<dbReference type="Proteomes" id="UP000032487">
    <property type="component" value="Unassembled WGS sequence"/>
</dbReference>
<dbReference type="GO" id="GO:0015562">
    <property type="term" value="F:efflux transmembrane transporter activity"/>
    <property type="evidence" value="ECO:0007669"/>
    <property type="project" value="TreeGrafter"/>
</dbReference>
<dbReference type="SUPFAM" id="SSF111369">
    <property type="entry name" value="HlyD-like secretion proteins"/>
    <property type="match status" value="1"/>
</dbReference>
<feature type="domain" description="CusB-like beta-barrel" evidence="3">
    <location>
        <begin position="213"/>
        <end position="278"/>
    </location>
</feature>
<dbReference type="PATRIC" id="fig|316.101.peg.4523"/>
<dbReference type="Gene3D" id="2.40.50.100">
    <property type="match status" value="1"/>
</dbReference>
<dbReference type="PANTHER" id="PTHR30469:SF15">
    <property type="entry name" value="HLYD FAMILY OF SECRETION PROTEINS"/>
    <property type="match status" value="1"/>
</dbReference>
<name>A0A0D9AMD4_STUST</name>
<dbReference type="AlphaFoldDB" id="A0A0D9AMD4"/>
<evidence type="ECO:0000259" key="4">
    <source>
        <dbReference type="Pfam" id="PF25967"/>
    </source>
</evidence>
<accession>A0A0D9AMD4</accession>
<dbReference type="GO" id="GO:1990281">
    <property type="term" value="C:efflux pump complex"/>
    <property type="evidence" value="ECO:0007669"/>
    <property type="project" value="TreeGrafter"/>
</dbReference>
<organism evidence="5 6">
    <name type="scientific">Stutzerimonas stutzeri</name>
    <name type="common">Pseudomonas stutzeri</name>
    <dbReference type="NCBI Taxonomy" id="316"/>
    <lineage>
        <taxon>Bacteria</taxon>
        <taxon>Pseudomonadati</taxon>
        <taxon>Pseudomonadota</taxon>
        <taxon>Gammaproteobacteria</taxon>
        <taxon>Pseudomonadales</taxon>
        <taxon>Pseudomonadaceae</taxon>
        <taxon>Stutzerimonas</taxon>
    </lineage>
</organism>
<comment type="caution">
    <text evidence="5">The sequence shown here is derived from an EMBL/GenBank/DDBJ whole genome shotgun (WGS) entry which is preliminary data.</text>
</comment>
<reference evidence="5 6" key="1">
    <citation type="submission" date="2015-02" db="EMBL/GenBank/DDBJ databases">
        <title>Draft genome sequence of Pseudomonas stutzeri NT0128 isolated from wheat (Triticum turgidum) rhizosphere.</title>
        <authorList>
            <person name="Tovi N."/>
            <person name="Frenk S."/>
            <person name="Hadar Y."/>
            <person name="Minz D."/>
        </authorList>
    </citation>
    <scope>NUCLEOTIDE SEQUENCE [LARGE SCALE GENOMIC DNA]</scope>
    <source>
        <strain evidence="5 6">NT0128</strain>
    </source>
</reference>
<evidence type="ECO:0000313" key="6">
    <source>
        <dbReference type="Proteomes" id="UP000032487"/>
    </source>
</evidence>
<evidence type="ECO:0000256" key="2">
    <source>
        <dbReference type="SAM" id="Coils"/>
    </source>
</evidence>
<keyword evidence="2" id="KW-0175">Coiled coil</keyword>
<gene>
    <name evidence="5" type="ORF">UF78_10260</name>
</gene>